<feature type="transmembrane region" description="Helical" evidence="6">
    <location>
        <begin position="108"/>
        <end position="126"/>
    </location>
</feature>
<evidence type="ECO:0000256" key="4">
    <source>
        <dbReference type="ARBA" id="ARBA00022989"/>
    </source>
</evidence>
<evidence type="ECO:0000256" key="1">
    <source>
        <dbReference type="ARBA" id="ARBA00004141"/>
    </source>
</evidence>
<comment type="caution">
    <text evidence="8">The sequence shown here is derived from an EMBL/GenBank/DDBJ whole genome shotgun (WGS) entry which is preliminary data.</text>
</comment>
<proteinExistence type="inferred from homology"/>
<dbReference type="InterPro" id="IPR051401">
    <property type="entry name" value="GtrA_CellWall_Glycosyl"/>
</dbReference>
<keyword evidence="3 6" id="KW-0812">Transmembrane</keyword>
<keyword evidence="9" id="KW-1185">Reference proteome</keyword>
<dbReference type="Pfam" id="PF04138">
    <property type="entry name" value="GtrA_DPMS_TM"/>
    <property type="match status" value="1"/>
</dbReference>
<feature type="transmembrane region" description="Helical" evidence="6">
    <location>
        <begin position="12"/>
        <end position="33"/>
    </location>
</feature>
<organism evidence="8 9">
    <name type="scientific">Xylanibacter rodentium</name>
    <dbReference type="NCBI Taxonomy" id="2736289"/>
    <lineage>
        <taxon>Bacteria</taxon>
        <taxon>Pseudomonadati</taxon>
        <taxon>Bacteroidota</taxon>
        <taxon>Bacteroidia</taxon>
        <taxon>Bacteroidales</taxon>
        <taxon>Prevotellaceae</taxon>
        <taxon>Xylanibacter</taxon>
    </lineage>
</organism>
<dbReference type="PANTHER" id="PTHR38459:SF1">
    <property type="entry name" value="PROPHAGE BACTOPRENOL-LINKED GLUCOSE TRANSLOCASE HOMOLOG"/>
    <property type="match status" value="1"/>
</dbReference>
<reference evidence="8 9" key="1">
    <citation type="submission" date="2020-05" db="EMBL/GenBank/DDBJ databases">
        <title>Distinct polysaccharide utilization as determinants for interspecies competition between intestinal Prevotella spp.</title>
        <authorList>
            <person name="Galvez E.J.C."/>
            <person name="Iljazovic A."/>
            <person name="Strowig T."/>
        </authorList>
    </citation>
    <scope>NUCLEOTIDE SEQUENCE [LARGE SCALE GENOMIC DNA]</scope>
    <source>
        <strain evidence="8 9">PROD</strain>
    </source>
</reference>
<feature type="domain" description="GtrA/DPMS transmembrane" evidence="7">
    <location>
        <begin position="17"/>
        <end position="125"/>
    </location>
</feature>
<gene>
    <name evidence="8" type="ORF">HPS55_02180</name>
</gene>
<evidence type="ECO:0000313" key="8">
    <source>
        <dbReference type="EMBL" id="NPE13149.1"/>
    </source>
</evidence>
<evidence type="ECO:0000256" key="3">
    <source>
        <dbReference type="ARBA" id="ARBA00022692"/>
    </source>
</evidence>
<dbReference type="Proteomes" id="UP001193734">
    <property type="component" value="Unassembled WGS sequence"/>
</dbReference>
<dbReference type="GeneID" id="82156564"/>
<comment type="subcellular location">
    <subcellularLocation>
        <location evidence="1">Membrane</location>
        <topology evidence="1">Multi-pass membrane protein</topology>
    </subcellularLocation>
</comment>
<protein>
    <submittedName>
        <fullName evidence="8">GtrA family protein</fullName>
    </submittedName>
</protein>
<name>A0ABX2AR60_9BACT</name>
<feature type="transmembrane region" description="Helical" evidence="6">
    <location>
        <begin position="39"/>
        <end position="60"/>
    </location>
</feature>
<accession>A0ABX2AR60</accession>
<sequence length="132" mass="14716">MNRGKPAYRKTLGELVRFGIVGVVATAVHYGIYRGLMTYMAANIAYTTGYLLSFVCNYILSSCFTFRSRASLSNGVGFGAAHVVNYILQMLLLNVYIRFGIPEDVAPFPVYAVAVPVNFMLVRLVFTRKNKK</sequence>
<comment type="similarity">
    <text evidence="2">Belongs to the GtrA family.</text>
</comment>
<evidence type="ECO:0000256" key="5">
    <source>
        <dbReference type="ARBA" id="ARBA00023136"/>
    </source>
</evidence>
<dbReference type="PANTHER" id="PTHR38459">
    <property type="entry name" value="PROPHAGE BACTOPRENOL-LINKED GLUCOSE TRANSLOCASE HOMOLOG"/>
    <property type="match status" value="1"/>
</dbReference>
<keyword evidence="4 6" id="KW-1133">Transmembrane helix</keyword>
<keyword evidence="5 6" id="KW-0472">Membrane</keyword>
<dbReference type="InterPro" id="IPR007267">
    <property type="entry name" value="GtrA_DPMS_TM"/>
</dbReference>
<evidence type="ECO:0000256" key="6">
    <source>
        <dbReference type="SAM" id="Phobius"/>
    </source>
</evidence>
<evidence type="ECO:0000256" key="2">
    <source>
        <dbReference type="ARBA" id="ARBA00009399"/>
    </source>
</evidence>
<dbReference type="EMBL" id="JABKKE010000002">
    <property type="protein sequence ID" value="NPE13149.1"/>
    <property type="molecule type" value="Genomic_DNA"/>
</dbReference>
<dbReference type="RefSeq" id="WP_172176742.1">
    <property type="nucleotide sequence ID" value="NZ_CASGIA010000001.1"/>
</dbReference>
<evidence type="ECO:0000313" key="9">
    <source>
        <dbReference type="Proteomes" id="UP001193734"/>
    </source>
</evidence>
<evidence type="ECO:0000259" key="7">
    <source>
        <dbReference type="Pfam" id="PF04138"/>
    </source>
</evidence>
<feature type="transmembrane region" description="Helical" evidence="6">
    <location>
        <begin position="72"/>
        <end position="96"/>
    </location>
</feature>